<dbReference type="PRINTS" id="PR00371">
    <property type="entry name" value="FPNCR"/>
</dbReference>
<dbReference type="PANTHER" id="PTHR19370">
    <property type="entry name" value="NADH-CYTOCHROME B5 REDUCTASE"/>
    <property type="match status" value="1"/>
</dbReference>
<evidence type="ECO:0000313" key="11">
    <source>
        <dbReference type="Proteomes" id="UP001634394"/>
    </source>
</evidence>
<evidence type="ECO:0000256" key="4">
    <source>
        <dbReference type="ARBA" id="ARBA00022827"/>
    </source>
</evidence>
<keyword evidence="3 7" id="KW-0285">Flavoprotein</keyword>
<dbReference type="AlphaFoldDB" id="A0ABD3W3P9"/>
<dbReference type="InterPro" id="IPR001433">
    <property type="entry name" value="OxRdtase_FAD/NAD-bd"/>
</dbReference>
<feature type="binding site" evidence="7">
    <location>
        <position position="154"/>
    </location>
    <ligand>
        <name>FAD</name>
        <dbReference type="ChEBI" id="CHEBI:57692"/>
    </ligand>
</feature>
<evidence type="ECO:0000256" key="6">
    <source>
        <dbReference type="ARBA" id="ARBA00023027"/>
    </source>
</evidence>
<comment type="similarity">
    <text evidence="2 8">Belongs to the flavoprotein pyridine nucleotide cytochrome reductase family.</text>
</comment>
<feature type="binding site" evidence="7">
    <location>
        <position position="129"/>
    </location>
    <ligand>
        <name>FAD</name>
        <dbReference type="ChEBI" id="CHEBI:57692"/>
    </ligand>
</feature>
<name>A0ABD3W3P9_SINWO</name>
<dbReference type="CDD" id="cd06183">
    <property type="entry name" value="cyt_b5_reduct_like"/>
    <property type="match status" value="1"/>
</dbReference>
<accession>A0ABD3W3P9</accession>
<dbReference type="InterPro" id="IPR017927">
    <property type="entry name" value="FAD-bd_FR_type"/>
</dbReference>
<dbReference type="InterPro" id="IPR019180">
    <property type="entry name" value="Oxidoreductase-like_N"/>
</dbReference>
<keyword evidence="4 7" id="KW-0274">FAD</keyword>
<feature type="binding site" evidence="7">
    <location>
        <position position="195"/>
    </location>
    <ligand>
        <name>FAD</name>
        <dbReference type="ChEBI" id="CHEBI:57692"/>
    </ligand>
</feature>
<evidence type="ECO:0000256" key="5">
    <source>
        <dbReference type="ARBA" id="ARBA00023002"/>
    </source>
</evidence>
<dbReference type="InterPro" id="IPR001709">
    <property type="entry name" value="Flavoprot_Pyr_Nucl_cyt_Rdtase"/>
</dbReference>
<organism evidence="10 11">
    <name type="scientific">Sinanodonta woodiana</name>
    <name type="common">Chinese pond mussel</name>
    <name type="synonym">Anodonta woodiana</name>
    <dbReference type="NCBI Taxonomy" id="1069815"/>
    <lineage>
        <taxon>Eukaryota</taxon>
        <taxon>Metazoa</taxon>
        <taxon>Spiralia</taxon>
        <taxon>Lophotrochozoa</taxon>
        <taxon>Mollusca</taxon>
        <taxon>Bivalvia</taxon>
        <taxon>Autobranchia</taxon>
        <taxon>Heteroconchia</taxon>
        <taxon>Palaeoheterodonta</taxon>
        <taxon>Unionida</taxon>
        <taxon>Unionoidea</taxon>
        <taxon>Unionidae</taxon>
        <taxon>Unioninae</taxon>
        <taxon>Sinanodonta</taxon>
    </lineage>
</organism>
<dbReference type="Gene3D" id="3.40.50.80">
    <property type="entry name" value="Nucleotide-binding domain of ferredoxin-NADP reductase (FNR) module"/>
    <property type="match status" value="1"/>
</dbReference>
<feature type="binding site" evidence="7">
    <location>
        <position position="127"/>
    </location>
    <ligand>
        <name>FAD</name>
        <dbReference type="ChEBI" id="CHEBI:57692"/>
    </ligand>
</feature>
<dbReference type="Gene3D" id="2.40.30.10">
    <property type="entry name" value="Translation factors"/>
    <property type="match status" value="1"/>
</dbReference>
<protein>
    <recommendedName>
        <fullName evidence="8">NADH-cytochrome b5 reductase</fullName>
        <ecNumber evidence="8">1.6.2.2</ecNumber>
    </recommendedName>
</protein>
<gene>
    <name evidence="10" type="ORF">ACJMK2_041270</name>
</gene>
<dbReference type="InterPro" id="IPR001834">
    <property type="entry name" value="CBR-like"/>
</dbReference>
<dbReference type="GO" id="GO:0090524">
    <property type="term" value="F:cytochrome-b5 reductase activity, acting on NADH"/>
    <property type="evidence" value="ECO:0007669"/>
    <property type="project" value="UniProtKB-EC"/>
</dbReference>
<dbReference type="InterPro" id="IPR017938">
    <property type="entry name" value="Riboflavin_synthase-like_b-brl"/>
</dbReference>
<evidence type="ECO:0000256" key="1">
    <source>
        <dbReference type="ARBA" id="ARBA00001974"/>
    </source>
</evidence>
<dbReference type="Pfam" id="PF00175">
    <property type="entry name" value="NAD_binding_1"/>
    <property type="match status" value="1"/>
</dbReference>
<evidence type="ECO:0000313" key="10">
    <source>
        <dbReference type="EMBL" id="KAL3868469.1"/>
    </source>
</evidence>
<keyword evidence="11" id="KW-1185">Reference proteome</keyword>
<comment type="catalytic activity">
    <reaction evidence="8">
        <text>2 Fe(III)-[cytochrome b5] + NADH = 2 Fe(II)-[cytochrome b5] + NAD(+) + H(+)</text>
        <dbReference type="Rhea" id="RHEA:46680"/>
        <dbReference type="Rhea" id="RHEA-COMP:10438"/>
        <dbReference type="Rhea" id="RHEA-COMP:10439"/>
        <dbReference type="ChEBI" id="CHEBI:15378"/>
        <dbReference type="ChEBI" id="CHEBI:29033"/>
        <dbReference type="ChEBI" id="CHEBI:29034"/>
        <dbReference type="ChEBI" id="CHEBI:57540"/>
        <dbReference type="ChEBI" id="CHEBI:57945"/>
        <dbReference type="EC" id="1.6.2.2"/>
    </reaction>
</comment>
<dbReference type="Proteomes" id="UP001634394">
    <property type="component" value="Unassembled WGS sequence"/>
</dbReference>
<comment type="cofactor">
    <cofactor evidence="1 7 8">
        <name>FAD</name>
        <dbReference type="ChEBI" id="CHEBI:57692"/>
    </cofactor>
</comment>
<keyword evidence="6 8" id="KW-0520">NAD</keyword>
<dbReference type="PROSITE" id="PS51384">
    <property type="entry name" value="FAD_FR"/>
    <property type="match status" value="1"/>
</dbReference>
<dbReference type="PRINTS" id="PR00406">
    <property type="entry name" value="CYTB5RDTASE"/>
</dbReference>
<evidence type="ECO:0000256" key="2">
    <source>
        <dbReference type="ARBA" id="ARBA00006105"/>
    </source>
</evidence>
<feature type="binding site" evidence="7">
    <location>
        <position position="144"/>
    </location>
    <ligand>
        <name>FAD</name>
        <dbReference type="ChEBI" id="CHEBI:57692"/>
    </ligand>
</feature>
<dbReference type="PANTHER" id="PTHR19370:SF184">
    <property type="entry name" value="NADH-CYTOCHROME B5 REDUCTASE-LIKE"/>
    <property type="match status" value="1"/>
</dbReference>
<dbReference type="EC" id="1.6.2.2" evidence="8"/>
<dbReference type="InterPro" id="IPR039261">
    <property type="entry name" value="FNR_nucleotide-bd"/>
</dbReference>
<evidence type="ECO:0000259" key="9">
    <source>
        <dbReference type="PROSITE" id="PS51384"/>
    </source>
</evidence>
<dbReference type="SUPFAM" id="SSF52343">
    <property type="entry name" value="Ferredoxin reductase-like, C-terminal NADP-linked domain"/>
    <property type="match status" value="1"/>
</dbReference>
<evidence type="ECO:0000256" key="3">
    <source>
        <dbReference type="ARBA" id="ARBA00022630"/>
    </source>
</evidence>
<feature type="binding site" evidence="7">
    <location>
        <position position="153"/>
    </location>
    <ligand>
        <name>FAD</name>
        <dbReference type="ChEBI" id="CHEBI:57692"/>
    </ligand>
</feature>
<feature type="domain" description="FAD-binding FR-type" evidence="9">
    <location>
        <begin position="76"/>
        <end position="178"/>
    </location>
</feature>
<sequence length="316" mass="36263">MDGNFMNNVIDLEDNGLMKPVKPSDGDCCGQGCIPCVFDIYEQELKIWEEECRQIVSGRDSENSEVIEGSPVLKQMEYSVFVVQSIKQETMDSYRFRISLPPGATLGMVLGQHLVIRGMVGGELVTRQYTPVTNVNQKSYFDLLIKVYPKGKMSRYVNTWQVGTKVEIRGPYGNFTYRANQHRRLFMLAAGTGITPMAQVVQGILDNPDDETFIHLLYSCVTYSSILLKPEIDEWAKFWNFSVLFCLSHEQDAGNCKYKYRERIHHGRLDFPSLQKEMGQFVEHCFVLICGTQSFEEDMIRHVTNLKVPKSNIFKF</sequence>
<comment type="caution">
    <text evidence="10">The sequence shown here is derived from an EMBL/GenBank/DDBJ whole genome shotgun (WGS) entry which is preliminary data.</text>
</comment>
<feature type="binding site" evidence="7">
    <location>
        <position position="146"/>
    </location>
    <ligand>
        <name>FAD</name>
        <dbReference type="ChEBI" id="CHEBI:57692"/>
    </ligand>
</feature>
<dbReference type="SUPFAM" id="SSF63380">
    <property type="entry name" value="Riboflavin synthase domain-like"/>
    <property type="match status" value="1"/>
</dbReference>
<evidence type="ECO:0000256" key="7">
    <source>
        <dbReference type="PIRSR" id="PIRSR601834-1"/>
    </source>
</evidence>
<keyword evidence="5 8" id="KW-0560">Oxidoreductase</keyword>
<proteinExistence type="inferred from homology"/>
<dbReference type="Pfam" id="PF09791">
    <property type="entry name" value="Oxidored-like"/>
    <property type="match status" value="1"/>
</dbReference>
<dbReference type="EMBL" id="JBJQND010000008">
    <property type="protein sequence ID" value="KAL3868469.1"/>
    <property type="molecule type" value="Genomic_DNA"/>
</dbReference>
<reference evidence="10 11" key="1">
    <citation type="submission" date="2024-11" db="EMBL/GenBank/DDBJ databases">
        <title>Chromosome-level genome assembly of the freshwater bivalve Anodonta woodiana.</title>
        <authorList>
            <person name="Chen X."/>
        </authorList>
    </citation>
    <scope>NUCLEOTIDE SEQUENCE [LARGE SCALE GENOMIC DNA]</scope>
    <source>
        <strain evidence="10">MN2024</strain>
        <tissue evidence="10">Gills</tissue>
    </source>
</reference>
<feature type="binding site" evidence="7">
    <location>
        <position position="152"/>
    </location>
    <ligand>
        <name>FAD</name>
        <dbReference type="ChEBI" id="CHEBI:57692"/>
    </ligand>
</feature>
<evidence type="ECO:0000256" key="8">
    <source>
        <dbReference type="RuleBase" id="RU361226"/>
    </source>
</evidence>
<dbReference type="Pfam" id="PF00970">
    <property type="entry name" value="FAD_binding_6"/>
    <property type="match status" value="1"/>
</dbReference>
<dbReference type="InterPro" id="IPR008333">
    <property type="entry name" value="Cbr1-like_FAD-bd_dom"/>
</dbReference>